<evidence type="ECO:0000313" key="1">
    <source>
        <dbReference type="EMBL" id="KAJ0008252.1"/>
    </source>
</evidence>
<dbReference type="EMBL" id="CM047750">
    <property type="protein sequence ID" value="KAJ0008252.1"/>
    <property type="molecule type" value="Genomic_DNA"/>
</dbReference>
<sequence>MGSRTPLRLPVIDFSKPNLKPGSPEWDSVKSQVRKALEEFGCFEALFDKVPVELRKSIFGALEALFDLPLQTKLRNLSKKPFHGYVGQYPQVPLYESMGIDDANIIEKVESMTNNLWPEGKESFSKTIVSFSEQVSELDQTIRRMILESFNLEKDMDEHMNSTNYLLRVMKYKGPQTPETKLGLNAHTDKNIVTILYQNQVDGLEVQTKNGEWIQLKPSPDSFIAMIGDSLYAWTNGRLYSPYHRVMMTGNEARYSAGLFSIPKAGYIIKAPEELVDEEHPLLFKPFDHVEFLGFYYTEAGQRAQSALKTYCGV</sequence>
<dbReference type="Proteomes" id="UP001163603">
    <property type="component" value="Chromosome 15"/>
</dbReference>
<accession>A0ACC0X163</accession>
<name>A0ACC0X163_9ROSI</name>
<comment type="caution">
    <text evidence="1">The sequence shown here is derived from an EMBL/GenBank/DDBJ whole genome shotgun (WGS) entry which is preliminary data.</text>
</comment>
<organism evidence="1 2">
    <name type="scientific">Pistacia integerrima</name>
    <dbReference type="NCBI Taxonomy" id="434235"/>
    <lineage>
        <taxon>Eukaryota</taxon>
        <taxon>Viridiplantae</taxon>
        <taxon>Streptophyta</taxon>
        <taxon>Embryophyta</taxon>
        <taxon>Tracheophyta</taxon>
        <taxon>Spermatophyta</taxon>
        <taxon>Magnoliopsida</taxon>
        <taxon>eudicotyledons</taxon>
        <taxon>Gunneridae</taxon>
        <taxon>Pentapetalae</taxon>
        <taxon>rosids</taxon>
        <taxon>malvids</taxon>
        <taxon>Sapindales</taxon>
        <taxon>Anacardiaceae</taxon>
        <taxon>Pistacia</taxon>
    </lineage>
</organism>
<evidence type="ECO:0000313" key="2">
    <source>
        <dbReference type="Proteomes" id="UP001163603"/>
    </source>
</evidence>
<reference evidence="2" key="1">
    <citation type="journal article" date="2023" name="G3 (Bethesda)">
        <title>Genome assembly and association tests identify interacting loci associated with vigor, precocity, and sex in interspecific pistachio rootstocks.</title>
        <authorList>
            <person name="Palmer W."/>
            <person name="Jacygrad E."/>
            <person name="Sagayaradj S."/>
            <person name="Cavanaugh K."/>
            <person name="Han R."/>
            <person name="Bertier L."/>
            <person name="Beede B."/>
            <person name="Kafkas S."/>
            <person name="Golino D."/>
            <person name="Preece J."/>
            <person name="Michelmore R."/>
        </authorList>
    </citation>
    <scope>NUCLEOTIDE SEQUENCE [LARGE SCALE GENOMIC DNA]</scope>
</reference>
<gene>
    <name evidence="1" type="ORF">Pint_29941</name>
</gene>
<keyword evidence="2" id="KW-1185">Reference proteome</keyword>
<protein>
    <submittedName>
        <fullName evidence="1">Uncharacterized protein</fullName>
    </submittedName>
</protein>
<proteinExistence type="predicted"/>